<proteinExistence type="predicted"/>
<comment type="caution">
    <text evidence="1">The sequence shown here is derived from an EMBL/GenBank/DDBJ whole genome shotgun (WGS) entry which is preliminary data.</text>
</comment>
<keyword evidence="2" id="KW-1185">Reference proteome</keyword>
<evidence type="ECO:0000313" key="1">
    <source>
        <dbReference type="EMBL" id="CAD6998253.1"/>
    </source>
</evidence>
<reference evidence="1" key="1">
    <citation type="submission" date="2020-11" db="EMBL/GenBank/DDBJ databases">
        <authorList>
            <person name="Whitehead M."/>
        </authorList>
    </citation>
    <scope>NUCLEOTIDE SEQUENCE</scope>
    <source>
        <strain evidence="1">EGII</strain>
    </source>
</reference>
<dbReference type="Proteomes" id="UP000606786">
    <property type="component" value="Unassembled WGS sequence"/>
</dbReference>
<sequence length="103" mass="11410">MVQCIHRFGVDTNCTTSSVSGVPLHHSPFTILYKIYVDLYAIDSEAHPKSLILRDYVQLLCGAHQQRFSSSALEQRLAPPASNESATCCSIKYSTSVGTYNLR</sequence>
<evidence type="ECO:0000313" key="2">
    <source>
        <dbReference type="Proteomes" id="UP000606786"/>
    </source>
</evidence>
<accession>A0A811UMD7</accession>
<dbReference type="EMBL" id="CAJHJT010000012">
    <property type="protein sequence ID" value="CAD6998253.1"/>
    <property type="molecule type" value="Genomic_DNA"/>
</dbReference>
<gene>
    <name evidence="1" type="ORF">CCAP1982_LOCUS6862</name>
</gene>
<protein>
    <submittedName>
        <fullName evidence="1">(Mediterranean fruit fly) hypothetical protein</fullName>
    </submittedName>
</protein>
<dbReference type="AlphaFoldDB" id="A0A811UMD7"/>
<name>A0A811UMD7_CERCA</name>
<organism evidence="1 2">
    <name type="scientific">Ceratitis capitata</name>
    <name type="common">Mediterranean fruit fly</name>
    <name type="synonym">Tephritis capitata</name>
    <dbReference type="NCBI Taxonomy" id="7213"/>
    <lineage>
        <taxon>Eukaryota</taxon>
        <taxon>Metazoa</taxon>
        <taxon>Ecdysozoa</taxon>
        <taxon>Arthropoda</taxon>
        <taxon>Hexapoda</taxon>
        <taxon>Insecta</taxon>
        <taxon>Pterygota</taxon>
        <taxon>Neoptera</taxon>
        <taxon>Endopterygota</taxon>
        <taxon>Diptera</taxon>
        <taxon>Brachycera</taxon>
        <taxon>Muscomorpha</taxon>
        <taxon>Tephritoidea</taxon>
        <taxon>Tephritidae</taxon>
        <taxon>Ceratitis</taxon>
        <taxon>Ceratitis</taxon>
    </lineage>
</organism>